<dbReference type="EMBL" id="BA000002">
    <property type="protein sequence ID" value="BAA78915.2"/>
    <property type="molecule type" value="Genomic_DNA"/>
</dbReference>
<evidence type="ECO:0008006" key="4">
    <source>
        <dbReference type="Google" id="ProtNLM"/>
    </source>
</evidence>
<feature type="transmembrane region" description="Helical" evidence="1">
    <location>
        <begin position="20"/>
        <end position="38"/>
    </location>
</feature>
<dbReference type="STRING" id="272557.APE_0006.1"/>
<reference evidence="2 3" key="1">
    <citation type="journal article" date="1999" name="DNA Res.">
        <title>Complete genome sequence of an aerobic hyper-thermophilic crenarchaeon, Aeropyrum pernix K1.</title>
        <authorList>
            <person name="Kawarabayasi Y."/>
            <person name="Hino Y."/>
            <person name="Horikawa H."/>
            <person name="Yamazaki S."/>
            <person name="Haikawa Y."/>
            <person name="Jin-no K."/>
            <person name="Takahashi M."/>
            <person name="Sekine M."/>
            <person name="Baba S."/>
            <person name="Ankai A."/>
            <person name="Kosugi H."/>
            <person name="Hosoyama A."/>
            <person name="Fukui S."/>
            <person name="Nagai Y."/>
            <person name="Nishijima K."/>
            <person name="Nakazawa H."/>
            <person name="Takamiya M."/>
            <person name="Masuda S."/>
            <person name="Funahashi T."/>
            <person name="Tanaka T."/>
            <person name="Kudoh Y."/>
            <person name="Yamazaki J."/>
            <person name="Kushida N."/>
            <person name="Oguchi A."/>
            <person name="Aoki K."/>
            <person name="Kubota K."/>
            <person name="Nakamura Y."/>
            <person name="Nomura N."/>
            <person name="Sako Y."/>
            <person name="Kikuchi H."/>
        </authorList>
    </citation>
    <scope>NUCLEOTIDE SEQUENCE [LARGE SCALE GENOMIC DNA]</scope>
    <source>
        <strain evidence="3">ATCC 700893 / DSM 11879 / JCM 9820 / NBRC 100138 / K1</strain>
    </source>
</reference>
<dbReference type="PIR" id="A72752">
    <property type="entry name" value="A72752"/>
</dbReference>
<organism evidence="2 3">
    <name type="scientific">Aeropyrum pernix (strain ATCC 700893 / DSM 11879 / JCM 9820 / NBRC 100138 / K1)</name>
    <dbReference type="NCBI Taxonomy" id="272557"/>
    <lineage>
        <taxon>Archaea</taxon>
        <taxon>Thermoproteota</taxon>
        <taxon>Thermoprotei</taxon>
        <taxon>Desulfurococcales</taxon>
        <taxon>Desulfurococcaceae</taxon>
        <taxon>Aeropyrum</taxon>
    </lineage>
</organism>
<dbReference type="GeneID" id="1445579"/>
<sequence length="188" mass="20867">MAVEQLTIAGSELLKHELTSKLVIGVLLSVWIVIVAVIKLRKYSRNRQIVGLIVAAVATVVVLGTIAYIFNPLQTYGAYLESRTLQIRFYMNDEVAVDLCNAQLSLLSRSNAINLLYIRTNGIADPFSGITAGYYKTVDEREAYVLIAGKDIDDVLAIEFDSKIILLGLKGANDFYQKLIIYKSSNCR</sequence>
<accession>Q9YG95</accession>
<keyword evidence="1" id="KW-0812">Transmembrane</keyword>
<keyword evidence="1" id="KW-1133">Transmembrane helix</keyword>
<dbReference type="AlphaFoldDB" id="Q9YG95"/>
<dbReference type="KEGG" id="ape:APE_0006.1"/>
<dbReference type="Proteomes" id="UP000002518">
    <property type="component" value="Chromosome"/>
</dbReference>
<dbReference type="RefSeq" id="WP_010865427.1">
    <property type="nucleotide sequence ID" value="NC_000854.2"/>
</dbReference>
<evidence type="ECO:0000313" key="3">
    <source>
        <dbReference type="Proteomes" id="UP000002518"/>
    </source>
</evidence>
<dbReference type="EnsemblBacteria" id="BAA78915">
    <property type="protein sequence ID" value="BAA78915"/>
    <property type="gene ID" value="APE_0006.1"/>
</dbReference>
<name>Q9YG95_AERPE</name>
<proteinExistence type="predicted"/>
<feature type="transmembrane region" description="Helical" evidence="1">
    <location>
        <begin position="50"/>
        <end position="70"/>
    </location>
</feature>
<keyword evidence="3" id="KW-1185">Reference proteome</keyword>
<protein>
    <recommendedName>
        <fullName evidence="4">Bacterial Pleckstrin homology domain-containing protein</fullName>
    </recommendedName>
</protein>
<keyword evidence="1" id="KW-0472">Membrane</keyword>
<evidence type="ECO:0000256" key="1">
    <source>
        <dbReference type="SAM" id="Phobius"/>
    </source>
</evidence>
<evidence type="ECO:0000313" key="2">
    <source>
        <dbReference type="EMBL" id="BAA78915.2"/>
    </source>
</evidence>
<gene>
    <name evidence="2" type="ordered locus">APE_0006.1</name>
</gene>